<evidence type="ECO:0000313" key="1">
    <source>
        <dbReference type="EMBL" id="PZG02718.1"/>
    </source>
</evidence>
<gene>
    <name evidence="1" type="ORF">C1I99_01630</name>
</gene>
<reference evidence="1 2" key="1">
    <citation type="submission" date="2018-01" db="EMBL/GenBank/DDBJ databases">
        <title>Draft genome sequence of Salinispora sp. 13K206.</title>
        <authorList>
            <person name="Sahin N."/>
            <person name="Saygin H."/>
            <person name="Ay H."/>
        </authorList>
    </citation>
    <scope>NUCLEOTIDE SEQUENCE [LARGE SCALE GENOMIC DNA]</scope>
    <source>
        <strain evidence="1 2">13K206</strain>
    </source>
</reference>
<evidence type="ECO:0008006" key="3">
    <source>
        <dbReference type="Google" id="ProtNLM"/>
    </source>
</evidence>
<name>A0A2W2DSN0_9ACTN</name>
<dbReference type="AlphaFoldDB" id="A0A2W2DSN0"/>
<sequence>MRVPNWAGLMTVPLLISFAIVGGCDRQPAPTQADTLRAYQPRFEDMRRKLVQVTSLLPAEKAKGASCRVKAPLTPTFSYRTNFDYATNRTENNAEIMMAGALTDPDAARDFAYGGTELLQSLRWTGPRGPLGDNHFEAGPPPGNYEESNDRQLRARLDYGLTTRYLVVLRVVKYTPPGRDETGFIGGVVLDGFLVDLQQLILLCSFTADASYAALHVINIRPGQSWASRIHEELKESAGYEIAEHLATLTGGVADPPA</sequence>
<dbReference type="RefSeq" id="WP_111132357.1">
    <property type="nucleotide sequence ID" value="NZ_POUB01000005.1"/>
</dbReference>
<keyword evidence="2" id="KW-1185">Reference proteome</keyword>
<protein>
    <recommendedName>
        <fullName evidence="3">Lipoprotein</fullName>
    </recommendedName>
</protein>
<dbReference type="EMBL" id="POUB01000005">
    <property type="protein sequence ID" value="PZG02718.1"/>
    <property type="molecule type" value="Genomic_DNA"/>
</dbReference>
<proteinExistence type="predicted"/>
<dbReference type="OrthoDB" id="5243591at2"/>
<accession>A0A2W2DSN0</accession>
<organism evidence="1 2">
    <name type="scientific">Micromonospora deserti</name>
    <dbReference type="NCBI Taxonomy" id="2070366"/>
    <lineage>
        <taxon>Bacteria</taxon>
        <taxon>Bacillati</taxon>
        <taxon>Actinomycetota</taxon>
        <taxon>Actinomycetes</taxon>
        <taxon>Micromonosporales</taxon>
        <taxon>Micromonosporaceae</taxon>
        <taxon>Micromonospora</taxon>
    </lineage>
</organism>
<dbReference type="Proteomes" id="UP000248749">
    <property type="component" value="Unassembled WGS sequence"/>
</dbReference>
<comment type="caution">
    <text evidence="1">The sequence shown here is derived from an EMBL/GenBank/DDBJ whole genome shotgun (WGS) entry which is preliminary data.</text>
</comment>
<evidence type="ECO:0000313" key="2">
    <source>
        <dbReference type="Proteomes" id="UP000248749"/>
    </source>
</evidence>
<dbReference type="PROSITE" id="PS51257">
    <property type="entry name" value="PROKAR_LIPOPROTEIN"/>
    <property type="match status" value="1"/>
</dbReference>